<keyword evidence="1" id="KW-0472">Membrane</keyword>
<keyword evidence="3" id="KW-1185">Reference proteome</keyword>
<accession>A0A430PX85</accession>
<keyword evidence="1" id="KW-1133">Transmembrane helix</keyword>
<reference evidence="2 3" key="1">
    <citation type="journal article" date="2019" name="PLoS Pathog.">
        <title>Genome sequence of the bovine parasite Schistosoma bovis Tanzania.</title>
        <authorList>
            <person name="Oey H."/>
            <person name="Zakrzewski M."/>
            <person name="Gobert G."/>
            <person name="Gravermann K."/>
            <person name="Stoye J."/>
            <person name="Jones M."/>
            <person name="Mcmanus D."/>
            <person name="Krause L."/>
        </authorList>
    </citation>
    <scope>NUCLEOTIDE SEQUENCE [LARGE SCALE GENOMIC DNA]</scope>
    <source>
        <strain evidence="2 3">TAN1997</strain>
    </source>
</reference>
<evidence type="ECO:0000256" key="1">
    <source>
        <dbReference type="SAM" id="Phobius"/>
    </source>
</evidence>
<keyword evidence="1" id="KW-0812">Transmembrane</keyword>
<name>A0A430PX85_SCHBO</name>
<gene>
    <name evidence="2" type="ORF">DC041_0000934</name>
</gene>
<feature type="transmembrane region" description="Helical" evidence="1">
    <location>
        <begin position="6"/>
        <end position="25"/>
    </location>
</feature>
<dbReference type="EMBL" id="QMKO01004625">
    <property type="protein sequence ID" value="RTG80025.1"/>
    <property type="molecule type" value="Genomic_DNA"/>
</dbReference>
<comment type="caution">
    <text evidence="2">The sequence shown here is derived from an EMBL/GenBank/DDBJ whole genome shotgun (WGS) entry which is preliminary data.</text>
</comment>
<proteinExistence type="predicted"/>
<organism evidence="2 3">
    <name type="scientific">Schistosoma bovis</name>
    <name type="common">Blood fluke</name>
    <dbReference type="NCBI Taxonomy" id="6184"/>
    <lineage>
        <taxon>Eukaryota</taxon>
        <taxon>Metazoa</taxon>
        <taxon>Spiralia</taxon>
        <taxon>Lophotrochozoa</taxon>
        <taxon>Platyhelminthes</taxon>
        <taxon>Trematoda</taxon>
        <taxon>Digenea</taxon>
        <taxon>Strigeidida</taxon>
        <taxon>Schistosomatoidea</taxon>
        <taxon>Schistosomatidae</taxon>
        <taxon>Schistosoma</taxon>
    </lineage>
</organism>
<evidence type="ECO:0000313" key="3">
    <source>
        <dbReference type="Proteomes" id="UP000290809"/>
    </source>
</evidence>
<sequence>MNVVVTPFYLALIILFTTSFIFISFPVHQKTINQCSMILIISTELYNMITLPIVMKSYHSSVKVALDKLSQLMII</sequence>
<protein>
    <submittedName>
        <fullName evidence="2">Uncharacterized protein</fullName>
    </submittedName>
</protein>
<evidence type="ECO:0000313" key="2">
    <source>
        <dbReference type="EMBL" id="RTG80025.1"/>
    </source>
</evidence>
<dbReference type="Proteomes" id="UP000290809">
    <property type="component" value="Unassembled WGS sequence"/>
</dbReference>
<dbReference type="AlphaFoldDB" id="A0A430PX85"/>